<evidence type="ECO:0000313" key="2">
    <source>
        <dbReference type="Proteomes" id="UP001147700"/>
    </source>
</evidence>
<organism evidence="1 2">
    <name type="scientific">Solirubrobacter deserti</name>
    <dbReference type="NCBI Taxonomy" id="2282478"/>
    <lineage>
        <taxon>Bacteria</taxon>
        <taxon>Bacillati</taxon>
        <taxon>Actinomycetota</taxon>
        <taxon>Thermoleophilia</taxon>
        <taxon>Solirubrobacterales</taxon>
        <taxon>Solirubrobacteraceae</taxon>
        <taxon>Solirubrobacter</taxon>
    </lineage>
</organism>
<name>A0ABT4RQ24_9ACTN</name>
<keyword evidence="2" id="KW-1185">Reference proteome</keyword>
<gene>
    <name evidence="1" type="ORF">OJ962_24425</name>
</gene>
<dbReference type="Proteomes" id="UP001147700">
    <property type="component" value="Unassembled WGS sequence"/>
</dbReference>
<evidence type="ECO:0000313" key="1">
    <source>
        <dbReference type="EMBL" id="MDA0140666.1"/>
    </source>
</evidence>
<comment type="caution">
    <text evidence="1">The sequence shown here is derived from an EMBL/GenBank/DDBJ whole genome shotgun (WGS) entry which is preliminary data.</text>
</comment>
<sequence>MTQSWVFLYADRAIAEQTYVDLARDDTRSCIAEAVMHGVGDAAESYDAQPASPDPLGQKNEAGRLTIKLKAAGGTLALFVDVRFALRGRGVAMMLFVAPEEPFDAQLRADLVEALAERFEAALG</sequence>
<accession>A0ABT4RQ24</accession>
<dbReference type="EMBL" id="JAPCID010000043">
    <property type="protein sequence ID" value="MDA0140666.1"/>
    <property type="molecule type" value="Genomic_DNA"/>
</dbReference>
<reference evidence="1" key="1">
    <citation type="submission" date="2022-10" db="EMBL/GenBank/DDBJ databases">
        <title>The WGS of Solirubrobacter sp. CPCC 204708.</title>
        <authorList>
            <person name="Jiang Z."/>
        </authorList>
    </citation>
    <scope>NUCLEOTIDE SEQUENCE</scope>
    <source>
        <strain evidence="1">CPCC 204708</strain>
    </source>
</reference>
<proteinExistence type="predicted"/>
<protein>
    <submittedName>
        <fullName evidence="1">Uncharacterized protein</fullName>
    </submittedName>
</protein>
<dbReference type="RefSeq" id="WP_202958253.1">
    <property type="nucleotide sequence ID" value="NZ_JAPCID010000043.1"/>
</dbReference>